<dbReference type="Proteomes" id="UP001151760">
    <property type="component" value="Unassembled WGS sequence"/>
</dbReference>
<reference evidence="2" key="1">
    <citation type="journal article" date="2022" name="Int. J. Mol. Sci.">
        <title>Draft Genome of Tanacetum Coccineum: Genomic Comparison of Closely Related Tanacetum-Family Plants.</title>
        <authorList>
            <person name="Yamashiro T."/>
            <person name="Shiraishi A."/>
            <person name="Nakayama K."/>
            <person name="Satake H."/>
        </authorList>
    </citation>
    <scope>NUCLEOTIDE SEQUENCE</scope>
</reference>
<sequence>QNQRDLPRDIPLDSVVVLRYEKRSKSENKGKVPTEMELVLEQTQQGTSYEVSVSAEGVEELKRKVKIKGEKKEALLTLRQKPEHQSDTQVITVKMEILLEPTSNKLLVDPHGFEGYLKMEVKAEEQAKFLYLRSPPLKSRPFRNDLKGKVLFIDMYCAEDEGFEMYPPLNDHEVGKDDLLLMCSDLEDDCINDAAKILNAISEGVHGIVDGMSEDNESDYDKLGDDQSETDSDDSDKSFDYLNNGKDEVIEVRKRIIQFKSIGAEVADEVTHKVGAEERDTEVADEVPADVDKYGEIHVNGLGLTPFVREHEKYMEAFARRLKGNGIGITDPFVIVEESKEMYLIYDDLTH</sequence>
<keyword evidence="3" id="KW-1185">Reference proteome</keyword>
<evidence type="ECO:0000313" key="2">
    <source>
        <dbReference type="EMBL" id="GJU01019.1"/>
    </source>
</evidence>
<evidence type="ECO:0000313" key="3">
    <source>
        <dbReference type="Proteomes" id="UP001151760"/>
    </source>
</evidence>
<gene>
    <name evidence="2" type="ORF">Tco_1111357</name>
</gene>
<feature type="region of interest" description="Disordered" evidence="1">
    <location>
        <begin position="209"/>
        <end position="240"/>
    </location>
</feature>
<protein>
    <submittedName>
        <fullName evidence="2">Uncharacterized protein</fullName>
    </submittedName>
</protein>
<accession>A0ABQ5IP26</accession>
<feature type="non-terminal residue" evidence="2">
    <location>
        <position position="1"/>
    </location>
</feature>
<name>A0ABQ5IP26_9ASTR</name>
<dbReference type="EMBL" id="BQNB010020923">
    <property type="protein sequence ID" value="GJU01019.1"/>
    <property type="molecule type" value="Genomic_DNA"/>
</dbReference>
<organism evidence="2 3">
    <name type="scientific">Tanacetum coccineum</name>
    <dbReference type="NCBI Taxonomy" id="301880"/>
    <lineage>
        <taxon>Eukaryota</taxon>
        <taxon>Viridiplantae</taxon>
        <taxon>Streptophyta</taxon>
        <taxon>Embryophyta</taxon>
        <taxon>Tracheophyta</taxon>
        <taxon>Spermatophyta</taxon>
        <taxon>Magnoliopsida</taxon>
        <taxon>eudicotyledons</taxon>
        <taxon>Gunneridae</taxon>
        <taxon>Pentapetalae</taxon>
        <taxon>asterids</taxon>
        <taxon>campanulids</taxon>
        <taxon>Asterales</taxon>
        <taxon>Asteraceae</taxon>
        <taxon>Asteroideae</taxon>
        <taxon>Anthemideae</taxon>
        <taxon>Anthemidinae</taxon>
        <taxon>Tanacetum</taxon>
    </lineage>
</organism>
<comment type="caution">
    <text evidence="2">The sequence shown here is derived from an EMBL/GenBank/DDBJ whole genome shotgun (WGS) entry which is preliminary data.</text>
</comment>
<reference evidence="2" key="2">
    <citation type="submission" date="2022-01" db="EMBL/GenBank/DDBJ databases">
        <authorList>
            <person name="Yamashiro T."/>
            <person name="Shiraishi A."/>
            <person name="Satake H."/>
            <person name="Nakayama K."/>
        </authorList>
    </citation>
    <scope>NUCLEOTIDE SEQUENCE</scope>
</reference>
<proteinExistence type="predicted"/>
<evidence type="ECO:0000256" key="1">
    <source>
        <dbReference type="SAM" id="MobiDB-lite"/>
    </source>
</evidence>